<keyword evidence="1" id="KW-0812">Transmembrane</keyword>
<proteinExistence type="predicted"/>
<protein>
    <submittedName>
        <fullName evidence="3">Histidine kinase</fullName>
    </submittedName>
</protein>
<dbReference type="InterPro" id="IPR050640">
    <property type="entry name" value="Bact_2-comp_sensor_kinase"/>
</dbReference>
<organism evidence="3 4">
    <name type="scientific">Actomonas aquatica</name>
    <dbReference type="NCBI Taxonomy" id="2866162"/>
    <lineage>
        <taxon>Bacteria</taxon>
        <taxon>Pseudomonadati</taxon>
        <taxon>Verrucomicrobiota</taxon>
        <taxon>Opitutia</taxon>
        <taxon>Opitutales</taxon>
        <taxon>Opitutaceae</taxon>
        <taxon>Actomonas</taxon>
    </lineage>
</organism>
<feature type="transmembrane region" description="Helical" evidence="1">
    <location>
        <begin position="99"/>
        <end position="121"/>
    </location>
</feature>
<sequence>MDTSPLNSLLTLRPVTSASHPARRRWIGPPAYWGMQAAGWGGYFLLSISSLLVERGEGAALDVQDSLAMVVFGVLTTHLLRVWLIAIRRRRHSGFGFAWRLLLCAVAGGWALGGAMSWVSINLLPREGLALELIESAGPMTDYLEMVTRSIFFVGVWLALYFGTHVYFEYQEGLRERLRLQSIAREAELAALKAQLNPHFLFNSLNTIRALIPRDLDRPRDAVTSLSELLRTALQQGTVEHVSLAMELGMVEHYLSLEHLRHEKRLTVERDFSPDALRCEVPPFALQTLVENAINHGIAQRRAGGTVALSAHLRDDRLEIRVTNPGCLGAGSTSTGVGLTNVRARLELLWGSAASLEVVQAAPDQVVATLLMPARIASLNASA</sequence>
<reference evidence="3 4" key="2">
    <citation type="submission" date="2023-12" db="EMBL/GenBank/DDBJ databases">
        <title>Description of an unclassified Opitutus bacterium of Verrucomicrobiota.</title>
        <authorList>
            <person name="Zhang D.-F."/>
        </authorList>
    </citation>
    <scope>NUCLEOTIDE SEQUENCE [LARGE SCALE GENOMIC DNA]</scope>
    <source>
        <strain evidence="3 4">WL0086</strain>
    </source>
</reference>
<feature type="domain" description="Signal transduction histidine kinase internal region" evidence="2">
    <location>
        <begin position="187"/>
        <end position="266"/>
    </location>
</feature>
<gene>
    <name evidence="3" type="ORF">K1X11_008635</name>
</gene>
<feature type="transmembrane region" description="Helical" evidence="1">
    <location>
        <begin position="31"/>
        <end position="52"/>
    </location>
</feature>
<keyword evidence="4" id="KW-1185">Reference proteome</keyword>
<keyword evidence="3" id="KW-0808">Transferase</keyword>
<keyword evidence="1" id="KW-1133">Transmembrane helix</keyword>
<keyword evidence="3" id="KW-0418">Kinase</keyword>
<accession>A0ABZ1CCS5</accession>
<evidence type="ECO:0000256" key="1">
    <source>
        <dbReference type="SAM" id="Phobius"/>
    </source>
</evidence>
<dbReference type="Pfam" id="PF06580">
    <property type="entry name" value="His_kinase"/>
    <property type="match status" value="1"/>
</dbReference>
<dbReference type="InterPro" id="IPR036890">
    <property type="entry name" value="HATPase_C_sf"/>
</dbReference>
<dbReference type="EMBL" id="CP139781">
    <property type="protein sequence ID" value="WRQ89474.1"/>
    <property type="molecule type" value="Genomic_DNA"/>
</dbReference>
<dbReference type="Gene3D" id="3.30.565.10">
    <property type="entry name" value="Histidine kinase-like ATPase, C-terminal domain"/>
    <property type="match status" value="1"/>
</dbReference>
<reference evidence="3 4" key="1">
    <citation type="submission" date="2021-08" db="EMBL/GenBank/DDBJ databases">
        <authorList>
            <person name="Zhang D."/>
            <person name="Zhang A."/>
            <person name="Wang L."/>
        </authorList>
    </citation>
    <scope>NUCLEOTIDE SEQUENCE [LARGE SCALE GENOMIC DNA]</scope>
    <source>
        <strain evidence="3 4">WL0086</strain>
    </source>
</reference>
<dbReference type="InterPro" id="IPR010559">
    <property type="entry name" value="Sig_transdc_His_kin_internal"/>
</dbReference>
<evidence type="ECO:0000313" key="4">
    <source>
        <dbReference type="Proteomes" id="UP000738431"/>
    </source>
</evidence>
<dbReference type="PANTHER" id="PTHR34220">
    <property type="entry name" value="SENSOR HISTIDINE KINASE YPDA"/>
    <property type="match status" value="1"/>
</dbReference>
<dbReference type="SUPFAM" id="SSF55874">
    <property type="entry name" value="ATPase domain of HSP90 chaperone/DNA topoisomerase II/histidine kinase"/>
    <property type="match status" value="1"/>
</dbReference>
<evidence type="ECO:0000313" key="3">
    <source>
        <dbReference type="EMBL" id="WRQ89474.1"/>
    </source>
</evidence>
<name>A0ABZ1CCS5_9BACT</name>
<dbReference type="RefSeq" id="WP_221029838.1">
    <property type="nucleotide sequence ID" value="NZ_CP139781.1"/>
</dbReference>
<feature type="transmembrane region" description="Helical" evidence="1">
    <location>
        <begin position="150"/>
        <end position="170"/>
    </location>
</feature>
<keyword evidence="1" id="KW-0472">Membrane</keyword>
<dbReference type="PANTHER" id="PTHR34220:SF7">
    <property type="entry name" value="SENSOR HISTIDINE KINASE YPDA"/>
    <property type="match status" value="1"/>
</dbReference>
<dbReference type="Proteomes" id="UP000738431">
    <property type="component" value="Chromosome"/>
</dbReference>
<dbReference type="GO" id="GO:0016301">
    <property type="term" value="F:kinase activity"/>
    <property type="evidence" value="ECO:0007669"/>
    <property type="project" value="UniProtKB-KW"/>
</dbReference>
<evidence type="ECO:0000259" key="2">
    <source>
        <dbReference type="Pfam" id="PF06580"/>
    </source>
</evidence>
<feature type="transmembrane region" description="Helical" evidence="1">
    <location>
        <begin position="67"/>
        <end position="87"/>
    </location>
</feature>